<dbReference type="InterPro" id="IPR013083">
    <property type="entry name" value="Znf_RING/FYVE/PHD"/>
</dbReference>
<evidence type="ECO:0000313" key="13">
    <source>
        <dbReference type="Proteomes" id="UP000007148"/>
    </source>
</evidence>
<dbReference type="Gene3D" id="3.30.40.10">
    <property type="entry name" value="Zinc/RING finger domain, C3HC4 (zinc finger)"/>
    <property type="match status" value="1"/>
</dbReference>
<feature type="region of interest" description="Disordered" evidence="10">
    <location>
        <begin position="395"/>
        <end position="414"/>
    </location>
</feature>
<dbReference type="InParanoid" id="G4TJN0"/>
<keyword evidence="8" id="KW-0862">Zinc</keyword>
<evidence type="ECO:0000259" key="11">
    <source>
        <dbReference type="PROSITE" id="PS50089"/>
    </source>
</evidence>
<feature type="region of interest" description="Disordered" evidence="10">
    <location>
        <begin position="422"/>
        <end position="463"/>
    </location>
</feature>
<dbReference type="GO" id="GO:0016567">
    <property type="term" value="P:protein ubiquitination"/>
    <property type="evidence" value="ECO:0007669"/>
    <property type="project" value="UniProtKB-UniPathway"/>
</dbReference>
<dbReference type="Pfam" id="PF00097">
    <property type="entry name" value="zf-C3HC4"/>
    <property type="match status" value="1"/>
</dbReference>
<evidence type="ECO:0000256" key="6">
    <source>
        <dbReference type="ARBA" id="ARBA00022771"/>
    </source>
</evidence>
<evidence type="ECO:0000256" key="9">
    <source>
        <dbReference type="PROSITE-ProRule" id="PRU00175"/>
    </source>
</evidence>
<feature type="domain" description="RING-type" evidence="11">
    <location>
        <begin position="238"/>
        <end position="276"/>
    </location>
</feature>
<feature type="region of interest" description="Disordered" evidence="10">
    <location>
        <begin position="296"/>
        <end position="386"/>
    </location>
</feature>
<dbReference type="Proteomes" id="UP000007148">
    <property type="component" value="Unassembled WGS sequence"/>
</dbReference>
<evidence type="ECO:0000256" key="1">
    <source>
        <dbReference type="ARBA" id="ARBA00000900"/>
    </source>
</evidence>
<dbReference type="GO" id="GO:0008270">
    <property type="term" value="F:zinc ion binding"/>
    <property type="evidence" value="ECO:0007669"/>
    <property type="project" value="UniProtKB-KW"/>
</dbReference>
<accession>G4TJN0</accession>
<dbReference type="SUPFAM" id="SSF57850">
    <property type="entry name" value="RING/U-box"/>
    <property type="match status" value="1"/>
</dbReference>
<dbReference type="InterPro" id="IPR045103">
    <property type="entry name" value="RNF5/RNF185-like"/>
</dbReference>
<proteinExistence type="predicted"/>
<protein>
    <recommendedName>
        <fullName evidence="3">RING-type E3 ubiquitin transferase</fullName>
        <ecNumber evidence="3">2.3.2.27</ecNumber>
    </recommendedName>
</protein>
<dbReference type="PROSITE" id="PS50089">
    <property type="entry name" value="ZF_RING_2"/>
    <property type="match status" value="1"/>
</dbReference>
<dbReference type="AlphaFoldDB" id="G4TJN0"/>
<evidence type="ECO:0000256" key="2">
    <source>
        <dbReference type="ARBA" id="ARBA00004906"/>
    </source>
</evidence>
<dbReference type="STRING" id="1109443.G4TJN0"/>
<reference evidence="12 13" key="1">
    <citation type="journal article" date="2011" name="PLoS Pathog.">
        <title>Endophytic Life Strategies Decoded by Genome and Transcriptome Analyses of the Mutualistic Root Symbiont Piriformospora indica.</title>
        <authorList>
            <person name="Zuccaro A."/>
            <person name="Lahrmann U."/>
            <person name="Guldener U."/>
            <person name="Langen G."/>
            <person name="Pfiffi S."/>
            <person name="Biedenkopf D."/>
            <person name="Wong P."/>
            <person name="Samans B."/>
            <person name="Grimm C."/>
            <person name="Basiewicz M."/>
            <person name="Murat C."/>
            <person name="Martin F."/>
            <person name="Kogel K.H."/>
        </authorList>
    </citation>
    <scope>NUCLEOTIDE SEQUENCE [LARGE SCALE GENOMIC DNA]</scope>
    <source>
        <strain evidence="12 13">DSM 11827</strain>
    </source>
</reference>
<evidence type="ECO:0000256" key="7">
    <source>
        <dbReference type="ARBA" id="ARBA00022786"/>
    </source>
</evidence>
<feature type="compositionally biased region" description="Polar residues" evidence="10">
    <location>
        <begin position="422"/>
        <end position="437"/>
    </location>
</feature>
<dbReference type="OrthoDB" id="3264023at2759"/>
<evidence type="ECO:0000313" key="12">
    <source>
        <dbReference type="EMBL" id="CCA71523.1"/>
    </source>
</evidence>
<keyword evidence="13" id="KW-1185">Reference proteome</keyword>
<feature type="compositionally biased region" description="Basic and acidic residues" evidence="10">
    <location>
        <begin position="438"/>
        <end position="448"/>
    </location>
</feature>
<comment type="caution">
    <text evidence="12">The sequence shown here is derived from an EMBL/GenBank/DDBJ whole genome shotgun (WGS) entry which is preliminary data.</text>
</comment>
<comment type="pathway">
    <text evidence="2">Protein modification; protein ubiquitination.</text>
</comment>
<dbReference type="EC" id="2.3.2.27" evidence="3"/>
<evidence type="ECO:0000256" key="3">
    <source>
        <dbReference type="ARBA" id="ARBA00012483"/>
    </source>
</evidence>
<keyword evidence="4" id="KW-0808">Transferase</keyword>
<dbReference type="UniPathway" id="UPA00143"/>
<evidence type="ECO:0000256" key="5">
    <source>
        <dbReference type="ARBA" id="ARBA00022723"/>
    </source>
</evidence>
<keyword evidence="5" id="KW-0479">Metal-binding</keyword>
<feature type="region of interest" description="Disordered" evidence="10">
    <location>
        <begin position="566"/>
        <end position="593"/>
    </location>
</feature>
<keyword evidence="6 9" id="KW-0863">Zinc-finger</keyword>
<sequence length="638" mass="69574">MTSLLEMVELRIRKETKNMPRAISVMELARRLDRSEMALHAFSAARRDRTAQYPTFEDVQRMGIFHFYYMKYKVNPVVIFLAPFVSPEIDKRAAIRHLNLNPTLARILSSTTPLCLWLSTPVSHSTADCSKDPSAETKCCTFMSAVTSSATSPRSSHFLSPRGPTPAYTPHTSQQQSSWPALPLPSYAVAAEADAPLNLGLDEEEVVWSGESVGLGFGLLSRLKEKTNALLEAIDWDCRLCGKTATDPCVTRCGHLFCWSDLNKHLDRSPRCPTCSAPLSITRDVVQVFGRPKVVPNDAPWTSVNHTPGSRGSVAEGSTVKSTTSEKSAPAFNRPTSEKENLDLNVPPPPASPIDQRLRASPISLSAPGNNPYPSRGLAPSRKGSFDQALRRRTLHPLTTIRHPGSDSSSVESLVKPPINLFVTNPSSESGSGSDNINAREEKEEDPCISHNDNLRPPSPSLRTRGMRPGWGAQDGPFLHTVDNASTDSFDTHLHAGGRDGDAESDGDAIFLHSPSRKNQSLPGACDMPPLQRPVPQYAFKPEAAVALPDDSSVDYRAAGRQWYAEQRQRSMSSNGRTAPVSPTTSSSIEKKPLPEDDFETLKVAIADEKKTSGIMSDPLGRALCVVGVVVLLKILLK</sequence>
<name>G4TJN0_SERID</name>
<dbReference type="InterPro" id="IPR001841">
    <property type="entry name" value="Znf_RING"/>
</dbReference>
<comment type="catalytic activity">
    <reaction evidence="1">
        <text>S-ubiquitinyl-[E2 ubiquitin-conjugating enzyme]-L-cysteine + [acceptor protein]-L-lysine = [E2 ubiquitin-conjugating enzyme]-L-cysteine + N(6)-ubiquitinyl-[acceptor protein]-L-lysine.</text>
        <dbReference type="EC" id="2.3.2.27"/>
    </reaction>
</comment>
<feature type="compositionally biased region" description="Polar residues" evidence="10">
    <location>
        <begin position="570"/>
        <end position="588"/>
    </location>
</feature>
<dbReference type="eggNOG" id="KOG0823">
    <property type="taxonomic scope" value="Eukaryota"/>
</dbReference>
<feature type="compositionally biased region" description="Polar residues" evidence="10">
    <location>
        <begin position="363"/>
        <end position="373"/>
    </location>
</feature>
<organism evidence="12 13">
    <name type="scientific">Serendipita indica (strain DSM 11827)</name>
    <name type="common">Root endophyte fungus</name>
    <name type="synonym">Piriformospora indica</name>
    <dbReference type="NCBI Taxonomy" id="1109443"/>
    <lineage>
        <taxon>Eukaryota</taxon>
        <taxon>Fungi</taxon>
        <taxon>Dikarya</taxon>
        <taxon>Basidiomycota</taxon>
        <taxon>Agaricomycotina</taxon>
        <taxon>Agaricomycetes</taxon>
        <taxon>Sebacinales</taxon>
        <taxon>Serendipitaceae</taxon>
        <taxon>Serendipita</taxon>
    </lineage>
</organism>
<dbReference type="GO" id="GO:0005783">
    <property type="term" value="C:endoplasmic reticulum"/>
    <property type="evidence" value="ECO:0007669"/>
    <property type="project" value="InterPro"/>
</dbReference>
<dbReference type="GO" id="GO:0061630">
    <property type="term" value="F:ubiquitin protein ligase activity"/>
    <property type="evidence" value="ECO:0007669"/>
    <property type="project" value="UniProtKB-EC"/>
</dbReference>
<feature type="region of interest" description="Disordered" evidence="10">
    <location>
        <begin position="151"/>
        <end position="175"/>
    </location>
</feature>
<dbReference type="HOGENOM" id="CLU_429001_0_0_1"/>
<keyword evidence="7" id="KW-0833">Ubl conjugation pathway</keyword>
<evidence type="ECO:0000256" key="8">
    <source>
        <dbReference type="ARBA" id="ARBA00022833"/>
    </source>
</evidence>
<gene>
    <name evidence="12" type="ORF">PIIN_05460</name>
</gene>
<dbReference type="PANTHER" id="PTHR12313">
    <property type="entry name" value="E3 UBIQUITIN-PROTEIN LIGASE RNF5-RELATED"/>
    <property type="match status" value="1"/>
</dbReference>
<dbReference type="InterPro" id="IPR018957">
    <property type="entry name" value="Znf_C3HC4_RING-type"/>
</dbReference>
<dbReference type="EMBL" id="CAFZ01000123">
    <property type="protein sequence ID" value="CCA71523.1"/>
    <property type="molecule type" value="Genomic_DNA"/>
</dbReference>
<evidence type="ECO:0000256" key="10">
    <source>
        <dbReference type="SAM" id="MobiDB-lite"/>
    </source>
</evidence>
<evidence type="ECO:0000256" key="4">
    <source>
        <dbReference type="ARBA" id="ARBA00022679"/>
    </source>
</evidence>
<dbReference type="GO" id="GO:0006511">
    <property type="term" value="P:ubiquitin-dependent protein catabolic process"/>
    <property type="evidence" value="ECO:0007669"/>
    <property type="project" value="InterPro"/>
</dbReference>
<feature type="compositionally biased region" description="Polar residues" evidence="10">
    <location>
        <begin position="300"/>
        <end position="310"/>
    </location>
</feature>